<evidence type="ECO:0000313" key="4">
    <source>
        <dbReference type="Proteomes" id="UP001148125"/>
    </source>
</evidence>
<evidence type="ECO:0000313" key="3">
    <source>
        <dbReference type="EMBL" id="MDE5413448.1"/>
    </source>
</evidence>
<keyword evidence="4" id="KW-1185">Reference proteome</keyword>
<keyword evidence="2" id="KW-0732">Signal</keyword>
<protein>
    <recommendedName>
        <fullName evidence="5">Lipoprotein</fullName>
    </recommendedName>
</protein>
<evidence type="ECO:0000256" key="2">
    <source>
        <dbReference type="SAM" id="SignalP"/>
    </source>
</evidence>
<dbReference type="EMBL" id="JAOTPO010000004">
    <property type="protein sequence ID" value="MDE5413448.1"/>
    <property type="molecule type" value="Genomic_DNA"/>
</dbReference>
<feature type="compositionally biased region" description="Polar residues" evidence="1">
    <location>
        <begin position="23"/>
        <end position="35"/>
    </location>
</feature>
<comment type="caution">
    <text evidence="3">The sequence shown here is derived from an EMBL/GenBank/DDBJ whole genome shotgun (WGS) entry which is preliminary data.</text>
</comment>
<proteinExistence type="predicted"/>
<organism evidence="3 4">
    <name type="scientific">Alkalihalobacterium chitinilyticum</name>
    <dbReference type="NCBI Taxonomy" id="2980103"/>
    <lineage>
        <taxon>Bacteria</taxon>
        <taxon>Bacillati</taxon>
        <taxon>Bacillota</taxon>
        <taxon>Bacilli</taxon>
        <taxon>Bacillales</taxon>
        <taxon>Bacillaceae</taxon>
        <taxon>Alkalihalobacterium</taxon>
    </lineage>
</organism>
<feature type="signal peptide" evidence="2">
    <location>
        <begin position="1"/>
        <end position="17"/>
    </location>
</feature>
<evidence type="ECO:0008006" key="5">
    <source>
        <dbReference type="Google" id="ProtNLM"/>
    </source>
</evidence>
<sequence length="218" mass="24680">MKRLFLLFLLCATVFLAACTTEPSNEGATNQQGNKEQSREEQRTAVIKNGELTRFEEGLLQSIGDRAFVYDIDIENVDVSEIYVTVDHYTKGELVSKVVEMTTPIYENSDDNVIRTVFINQQFEKMKKERWTLSVMTNSETTHGSIDKELSLHEDHSLSAYGGITDPVFLSLNEKYAVASVIRSNEDAITVINGPLTEEELKEVTNYDHVYIVSIQLN</sequence>
<dbReference type="RefSeq" id="WP_275118065.1">
    <property type="nucleotide sequence ID" value="NZ_JAOTPO010000004.1"/>
</dbReference>
<name>A0ABT5VDD2_9BACI</name>
<reference evidence="3" key="1">
    <citation type="submission" date="2024-05" db="EMBL/GenBank/DDBJ databases">
        <title>Alkalihalobacillus sp. strain MEB203 novel alkaliphilic bacterium from Lonar Lake, India.</title>
        <authorList>
            <person name="Joshi A."/>
            <person name="Thite S."/>
            <person name="Mengade P."/>
        </authorList>
    </citation>
    <scope>NUCLEOTIDE SEQUENCE</scope>
    <source>
        <strain evidence="3">MEB 203</strain>
    </source>
</reference>
<feature type="chain" id="PRO_5046782959" description="Lipoprotein" evidence="2">
    <location>
        <begin position="18"/>
        <end position="218"/>
    </location>
</feature>
<accession>A0ABT5VDD2</accession>
<gene>
    <name evidence="3" type="ORF">N7Z68_08615</name>
</gene>
<evidence type="ECO:0000256" key="1">
    <source>
        <dbReference type="SAM" id="MobiDB-lite"/>
    </source>
</evidence>
<feature type="region of interest" description="Disordered" evidence="1">
    <location>
        <begin position="23"/>
        <end position="42"/>
    </location>
</feature>
<dbReference type="PROSITE" id="PS51257">
    <property type="entry name" value="PROKAR_LIPOPROTEIN"/>
    <property type="match status" value="1"/>
</dbReference>
<dbReference type="Proteomes" id="UP001148125">
    <property type="component" value="Unassembled WGS sequence"/>
</dbReference>